<protein>
    <recommendedName>
        <fullName evidence="5">Flavin-containing monooxygenase</fullName>
        <ecNumber evidence="5">1.-.-.-</ecNumber>
    </recommendedName>
</protein>
<dbReference type="InterPro" id="IPR020946">
    <property type="entry name" value="Flavin_mOase-like"/>
</dbReference>
<gene>
    <name evidence="6" type="ORF">MEDL_52339</name>
</gene>
<dbReference type="GO" id="GO:0004499">
    <property type="term" value="F:N,N-dimethylaniline monooxygenase activity"/>
    <property type="evidence" value="ECO:0007669"/>
    <property type="project" value="InterPro"/>
</dbReference>
<evidence type="ECO:0000256" key="3">
    <source>
        <dbReference type="ARBA" id="ARBA00022827"/>
    </source>
</evidence>
<reference evidence="6" key="1">
    <citation type="submission" date="2021-03" db="EMBL/GenBank/DDBJ databases">
        <authorList>
            <person name="Bekaert M."/>
        </authorList>
    </citation>
    <scope>NUCLEOTIDE SEQUENCE</scope>
</reference>
<dbReference type="EC" id="1.-.-.-" evidence="5"/>
<evidence type="ECO:0000313" key="6">
    <source>
        <dbReference type="EMBL" id="CAG2240010.1"/>
    </source>
</evidence>
<comment type="similarity">
    <text evidence="1 5">Belongs to the FMO family.</text>
</comment>
<dbReference type="SUPFAM" id="SSF51905">
    <property type="entry name" value="FAD/NAD(P)-binding domain"/>
    <property type="match status" value="1"/>
</dbReference>
<dbReference type="GO" id="GO:0050660">
    <property type="term" value="F:flavin adenine dinucleotide binding"/>
    <property type="evidence" value="ECO:0007669"/>
    <property type="project" value="InterPro"/>
</dbReference>
<evidence type="ECO:0000256" key="5">
    <source>
        <dbReference type="RuleBase" id="RU361177"/>
    </source>
</evidence>
<keyword evidence="5" id="KW-0503">Monooxygenase</keyword>
<dbReference type="InterPro" id="IPR050346">
    <property type="entry name" value="FMO-like"/>
</dbReference>
<evidence type="ECO:0000313" key="7">
    <source>
        <dbReference type="Proteomes" id="UP000683360"/>
    </source>
</evidence>
<dbReference type="Pfam" id="PF00743">
    <property type="entry name" value="FMO-like"/>
    <property type="match status" value="1"/>
</dbReference>
<dbReference type="GO" id="GO:0050661">
    <property type="term" value="F:NADP binding"/>
    <property type="evidence" value="ECO:0007669"/>
    <property type="project" value="InterPro"/>
</dbReference>
<dbReference type="AlphaFoldDB" id="A0A8S3U166"/>
<evidence type="ECO:0000256" key="4">
    <source>
        <dbReference type="ARBA" id="ARBA00023002"/>
    </source>
</evidence>
<name>A0A8S3U166_MYTED</name>
<dbReference type="EMBL" id="CAJPWZ010002544">
    <property type="protein sequence ID" value="CAG2240010.1"/>
    <property type="molecule type" value="Genomic_DNA"/>
</dbReference>
<keyword evidence="7" id="KW-1185">Reference proteome</keyword>
<comment type="cofactor">
    <cofactor evidence="5">
        <name>FAD</name>
        <dbReference type="ChEBI" id="CHEBI:57692"/>
    </cofactor>
</comment>
<keyword evidence="2 5" id="KW-0285">Flavoprotein</keyword>
<dbReference type="OrthoDB" id="66881at2759"/>
<accession>A0A8S3U166</accession>
<proteinExistence type="inferred from homology"/>
<dbReference type="Proteomes" id="UP000683360">
    <property type="component" value="Unassembled WGS sequence"/>
</dbReference>
<comment type="caution">
    <text evidence="6">The sequence shown here is derived from an EMBL/GenBank/DDBJ whole genome shotgun (WGS) entry which is preliminary data.</text>
</comment>
<dbReference type="InterPro" id="IPR036188">
    <property type="entry name" value="FAD/NAD-bd_sf"/>
</dbReference>
<sequence>MYNPSKTPSHKQLFIFFAVLGTDEYGEPCHGGMYKHLWSNGPKEGLEYPDYTFTEHFGKSVPSFLPRPVIRDYPSRLVKKSKSDLKQFIKWNTSVRYVRYNKQSDDFTVTTEDLKTGHTSDSNFTHVIVAVGIFNSPEKPYFVGIETFPGRIIHSHDFRDATKFKGQRVLVVGAKYITDTLPNKLKSCEEMKKEAQKWVQRCNQDIHEQIDFQADFIKDLSDGTEYSSDAPKANTFFHKWDNDKRANIVTRPAI</sequence>
<organism evidence="6 7">
    <name type="scientific">Mytilus edulis</name>
    <name type="common">Blue mussel</name>
    <dbReference type="NCBI Taxonomy" id="6550"/>
    <lineage>
        <taxon>Eukaryota</taxon>
        <taxon>Metazoa</taxon>
        <taxon>Spiralia</taxon>
        <taxon>Lophotrochozoa</taxon>
        <taxon>Mollusca</taxon>
        <taxon>Bivalvia</taxon>
        <taxon>Autobranchia</taxon>
        <taxon>Pteriomorphia</taxon>
        <taxon>Mytilida</taxon>
        <taxon>Mytiloidea</taxon>
        <taxon>Mytilidae</taxon>
        <taxon>Mytilinae</taxon>
        <taxon>Mytilus</taxon>
    </lineage>
</organism>
<dbReference type="PANTHER" id="PTHR23023">
    <property type="entry name" value="DIMETHYLANILINE MONOOXYGENASE"/>
    <property type="match status" value="1"/>
</dbReference>
<evidence type="ECO:0000256" key="1">
    <source>
        <dbReference type="ARBA" id="ARBA00009183"/>
    </source>
</evidence>
<dbReference type="Gene3D" id="3.50.50.60">
    <property type="entry name" value="FAD/NAD(P)-binding domain"/>
    <property type="match status" value="1"/>
</dbReference>
<keyword evidence="3 5" id="KW-0274">FAD</keyword>
<keyword evidence="4 5" id="KW-0560">Oxidoreductase</keyword>
<evidence type="ECO:0000256" key="2">
    <source>
        <dbReference type="ARBA" id="ARBA00022630"/>
    </source>
</evidence>